<sequence length="67" mass="7712">MALENAREKGWTKVQILSDAKNVVDMVLQRTIVSWEIETLSEDIWTLMKCFAMYAKLFGFLISLDGL</sequence>
<dbReference type="GO" id="GO:0003676">
    <property type="term" value="F:nucleic acid binding"/>
    <property type="evidence" value="ECO:0007669"/>
    <property type="project" value="InterPro"/>
</dbReference>
<keyword evidence="3" id="KW-1185">Reference proteome</keyword>
<protein>
    <recommendedName>
        <fullName evidence="1">RNase H type-1 domain-containing protein</fullName>
    </recommendedName>
</protein>
<feature type="domain" description="RNase H type-1" evidence="1">
    <location>
        <begin position="1"/>
        <end position="53"/>
    </location>
</feature>
<reference evidence="2" key="1">
    <citation type="journal article" date="2012" name="Nature">
        <title>The tomato genome sequence provides insights into fleshy fruit evolution.</title>
        <authorList>
            <consortium name="Tomato Genome Consortium"/>
        </authorList>
    </citation>
    <scope>NUCLEOTIDE SEQUENCE [LARGE SCALE GENOMIC DNA]</scope>
    <source>
        <strain evidence="2">cv. Heinz 1706</strain>
    </source>
</reference>
<dbReference type="GO" id="GO:0004523">
    <property type="term" value="F:RNA-DNA hybrid ribonuclease activity"/>
    <property type="evidence" value="ECO:0007669"/>
    <property type="project" value="InterPro"/>
</dbReference>
<dbReference type="InParanoid" id="A0A3Q7IGF5"/>
<dbReference type="AlphaFoldDB" id="A0A3Q7IGF5"/>
<dbReference type="Gramene" id="Solyc08g016442.1.1">
    <property type="protein sequence ID" value="Solyc08g016442.1.1"/>
    <property type="gene ID" value="Solyc08g016442.1"/>
</dbReference>
<evidence type="ECO:0000313" key="3">
    <source>
        <dbReference type="Proteomes" id="UP000004994"/>
    </source>
</evidence>
<evidence type="ECO:0000313" key="2">
    <source>
        <dbReference type="EnsemblPlants" id="Solyc08g016442.1.1"/>
    </source>
</evidence>
<dbReference type="Pfam" id="PF13456">
    <property type="entry name" value="RVT_3"/>
    <property type="match status" value="1"/>
</dbReference>
<evidence type="ECO:0000259" key="1">
    <source>
        <dbReference type="Pfam" id="PF13456"/>
    </source>
</evidence>
<organism evidence="2">
    <name type="scientific">Solanum lycopersicum</name>
    <name type="common">Tomato</name>
    <name type="synonym">Lycopersicon esculentum</name>
    <dbReference type="NCBI Taxonomy" id="4081"/>
    <lineage>
        <taxon>Eukaryota</taxon>
        <taxon>Viridiplantae</taxon>
        <taxon>Streptophyta</taxon>
        <taxon>Embryophyta</taxon>
        <taxon>Tracheophyta</taxon>
        <taxon>Spermatophyta</taxon>
        <taxon>Magnoliopsida</taxon>
        <taxon>eudicotyledons</taxon>
        <taxon>Gunneridae</taxon>
        <taxon>Pentapetalae</taxon>
        <taxon>asterids</taxon>
        <taxon>lamiids</taxon>
        <taxon>Solanales</taxon>
        <taxon>Solanaceae</taxon>
        <taxon>Solanoideae</taxon>
        <taxon>Solaneae</taxon>
        <taxon>Solanum</taxon>
        <taxon>Solanum subgen. Lycopersicon</taxon>
    </lineage>
</organism>
<proteinExistence type="predicted"/>
<dbReference type="Proteomes" id="UP000004994">
    <property type="component" value="Chromosome 8"/>
</dbReference>
<dbReference type="InterPro" id="IPR002156">
    <property type="entry name" value="RNaseH_domain"/>
</dbReference>
<accession>A0A3Q7IGF5</accession>
<dbReference type="EnsemblPlants" id="Solyc08g016442.1.1">
    <property type="protein sequence ID" value="Solyc08g016442.1.1"/>
    <property type="gene ID" value="Solyc08g016442.1"/>
</dbReference>
<name>A0A3Q7IGF5_SOLLC</name>
<reference evidence="2" key="2">
    <citation type="submission" date="2019-01" db="UniProtKB">
        <authorList>
            <consortium name="EnsemblPlants"/>
        </authorList>
    </citation>
    <scope>IDENTIFICATION</scope>
    <source>
        <strain evidence="2">cv. Heinz 1706</strain>
    </source>
</reference>